<dbReference type="InterPro" id="IPR058634">
    <property type="entry name" value="AaeA-lik-b-barrel"/>
</dbReference>
<dbReference type="NCBIfam" id="TIGR01730">
    <property type="entry name" value="RND_mfp"/>
    <property type="match status" value="1"/>
</dbReference>
<name>A0AAJ2BHW9_9PSED</name>
<dbReference type="EMBL" id="JAVJAF010000001">
    <property type="protein sequence ID" value="MDR6232735.1"/>
    <property type="molecule type" value="Genomic_DNA"/>
</dbReference>
<evidence type="ECO:0000313" key="8">
    <source>
        <dbReference type="EMBL" id="MDR6232735.1"/>
    </source>
</evidence>
<gene>
    <name evidence="8" type="ORF">QE440_000476</name>
</gene>
<evidence type="ECO:0000259" key="6">
    <source>
        <dbReference type="Pfam" id="PF25917"/>
    </source>
</evidence>
<dbReference type="AlphaFoldDB" id="A0AAJ2BHW9"/>
<keyword evidence="3" id="KW-1133">Transmembrane helix</keyword>
<feature type="domain" description="Multidrug resistance protein MdtA-like barrel-sandwich hybrid" evidence="6">
    <location>
        <begin position="43"/>
        <end position="183"/>
    </location>
</feature>
<keyword evidence="2" id="KW-0812">Transmembrane</keyword>
<dbReference type="InterPro" id="IPR006143">
    <property type="entry name" value="RND_pump_MFP"/>
</dbReference>
<dbReference type="InterPro" id="IPR050393">
    <property type="entry name" value="MFP_Efflux_Pump"/>
</dbReference>
<protein>
    <submittedName>
        <fullName evidence="8">RND family efflux transporter MFP subunit</fullName>
    </submittedName>
</protein>
<keyword evidence="4" id="KW-0175">Coiled coil</keyword>
<evidence type="ECO:0000256" key="3">
    <source>
        <dbReference type="ARBA" id="ARBA00022989"/>
    </source>
</evidence>
<organism evidence="8 9">
    <name type="scientific">Pseudomonas oryzihabitans</name>
    <dbReference type="NCBI Taxonomy" id="47885"/>
    <lineage>
        <taxon>Bacteria</taxon>
        <taxon>Pseudomonadati</taxon>
        <taxon>Pseudomonadota</taxon>
        <taxon>Gammaproteobacteria</taxon>
        <taxon>Pseudomonadales</taxon>
        <taxon>Pseudomonadaceae</taxon>
        <taxon>Pseudomonas</taxon>
    </lineage>
</organism>
<evidence type="ECO:0000256" key="1">
    <source>
        <dbReference type="ARBA" id="ARBA00009477"/>
    </source>
</evidence>
<sequence>MPKALRVALTLLVVLLAVLAGTWLWHFYLYTPWTRDARIRADVVVIAPDVSGWVTRLAVQDNQLVHQGDLLLQIDQERYQAELAHAQAVADTRQEQLRQRESEAARRLRLGTSAISAEDRETAQVNVAIARSQYQEALSDVRLAQINLDRSRVLAPREGRITNLQFAQGNYVRSGQAVTALVDTRSFYVLAYFEETKIPHIHPGDAVRVRLMNRSETLKGRVQSISSGIADLNDTDNALLLAKVAPTFNWVRLAQRIPVRIELLEVPPEVHLSAGMTASVSVIDAEGHQPLAGWRRIWDY</sequence>
<dbReference type="GO" id="GO:0022857">
    <property type="term" value="F:transmembrane transporter activity"/>
    <property type="evidence" value="ECO:0007669"/>
    <property type="project" value="InterPro"/>
</dbReference>
<dbReference type="Gene3D" id="2.40.30.170">
    <property type="match status" value="1"/>
</dbReference>
<dbReference type="Proteomes" id="UP001268036">
    <property type="component" value="Unassembled WGS sequence"/>
</dbReference>
<dbReference type="RefSeq" id="WP_309754701.1">
    <property type="nucleotide sequence ID" value="NZ_JAVJAF010000001.1"/>
</dbReference>
<dbReference type="InterPro" id="IPR058625">
    <property type="entry name" value="MdtA-like_BSH"/>
</dbReference>
<accession>A0AAJ2BHW9</accession>
<proteinExistence type="inferred from homology"/>
<dbReference type="GO" id="GO:0016020">
    <property type="term" value="C:membrane"/>
    <property type="evidence" value="ECO:0007669"/>
    <property type="project" value="InterPro"/>
</dbReference>
<reference evidence="8" key="1">
    <citation type="submission" date="2023-08" db="EMBL/GenBank/DDBJ databases">
        <title>Functional and genomic diversity of the sorghum phyllosphere microbiome.</title>
        <authorList>
            <person name="Shade A."/>
        </authorList>
    </citation>
    <scope>NUCLEOTIDE SEQUENCE</scope>
    <source>
        <strain evidence="8">SORGH_AS_0201</strain>
    </source>
</reference>
<evidence type="ECO:0000259" key="7">
    <source>
        <dbReference type="Pfam" id="PF25963"/>
    </source>
</evidence>
<dbReference type="Pfam" id="PF25963">
    <property type="entry name" value="Beta-barrel_AAEA"/>
    <property type="match status" value="1"/>
</dbReference>
<dbReference type="Pfam" id="PF25917">
    <property type="entry name" value="BSH_RND"/>
    <property type="match status" value="1"/>
</dbReference>
<feature type="domain" description="p-hydroxybenzoic acid efflux pump subunit AaeA-like beta-barrel" evidence="7">
    <location>
        <begin position="186"/>
        <end position="282"/>
    </location>
</feature>
<evidence type="ECO:0000256" key="5">
    <source>
        <dbReference type="ARBA" id="ARBA00023136"/>
    </source>
</evidence>
<dbReference type="Gene3D" id="2.40.50.100">
    <property type="match status" value="1"/>
</dbReference>
<comment type="caution">
    <text evidence="8">The sequence shown here is derived from an EMBL/GenBank/DDBJ whole genome shotgun (WGS) entry which is preliminary data.</text>
</comment>
<dbReference type="SUPFAM" id="SSF111369">
    <property type="entry name" value="HlyD-like secretion proteins"/>
    <property type="match status" value="1"/>
</dbReference>
<evidence type="ECO:0000256" key="4">
    <source>
        <dbReference type="ARBA" id="ARBA00023054"/>
    </source>
</evidence>
<comment type="similarity">
    <text evidence="1">Belongs to the membrane fusion protein (MFP) (TC 8.A.1) family.</text>
</comment>
<evidence type="ECO:0000256" key="2">
    <source>
        <dbReference type="ARBA" id="ARBA00022692"/>
    </source>
</evidence>
<evidence type="ECO:0000313" key="9">
    <source>
        <dbReference type="Proteomes" id="UP001268036"/>
    </source>
</evidence>
<dbReference type="PANTHER" id="PTHR30367:SF12">
    <property type="entry name" value="P-HYDROXYBENZOIC ACID EFFLUX PUMP SUBUNIT AAEA"/>
    <property type="match status" value="1"/>
</dbReference>
<keyword evidence="5" id="KW-0472">Membrane</keyword>
<dbReference type="PANTHER" id="PTHR30367">
    <property type="entry name" value="P-HYDROXYBENZOIC ACID EFFLUX PUMP SUBUNIT AAEA-RELATED"/>
    <property type="match status" value="1"/>
</dbReference>